<evidence type="ECO:0000256" key="1">
    <source>
        <dbReference type="SAM" id="SignalP"/>
    </source>
</evidence>
<organism evidence="2 3">
    <name type="scientific">Portunus trituberculatus</name>
    <name type="common">Swimming crab</name>
    <name type="synonym">Neptunus trituberculatus</name>
    <dbReference type="NCBI Taxonomy" id="210409"/>
    <lineage>
        <taxon>Eukaryota</taxon>
        <taxon>Metazoa</taxon>
        <taxon>Ecdysozoa</taxon>
        <taxon>Arthropoda</taxon>
        <taxon>Crustacea</taxon>
        <taxon>Multicrustacea</taxon>
        <taxon>Malacostraca</taxon>
        <taxon>Eumalacostraca</taxon>
        <taxon>Eucarida</taxon>
        <taxon>Decapoda</taxon>
        <taxon>Pleocyemata</taxon>
        <taxon>Brachyura</taxon>
        <taxon>Eubrachyura</taxon>
        <taxon>Portunoidea</taxon>
        <taxon>Portunidae</taxon>
        <taxon>Portuninae</taxon>
        <taxon>Portunus</taxon>
    </lineage>
</organism>
<dbReference type="EMBL" id="VSRR010133097">
    <property type="protein sequence ID" value="MPD02787.1"/>
    <property type="molecule type" value="Genomic_DNA"/>
</dbReference>
<dbReference type="Proteomes" id="UP000324222">
    <property type="component" value="Unassembled WGS sequence"/>
</dbReference>
<feature type="chain" id="PRO_5022734373" evidence="1">
    <location>
        <begin position="26"/>
        <end position="63"/>
    </location>
</feature>
<comment type="caution">
    <text evidence="2">The sequence shown here is derived from an EMBL/GenBank/DDBJ whole genome shotgun (WGS) entry which is preliminary data.</text>
</comment>
<gene>
    <name evidence="2" type="ORF">E2C01_098391</name>
</gene>
<feature type="signal peptide" evidence="1">
    <location>
        <begin position="1"/>
        <end position="25"/>
    </location>
</feature>
<accession>A0A5B7K898</accession>
<evidence type="ECO:0000313" key="3">
    <source>
        <dbReference type="Proteomes" id="UP000324222"/>
    </source>
</evidence>
<protein>
    <submittedName>
        <fullName evidence="2">Uncharacterized protein</fullName>
    </submittedName>
</protein>
<proteinExistence type="predicted"/>
<evidence type="ECO:0000313" key="2">
    <source>
        <dbReference type="EMBL" id="MPD02787.1"/>
    </source>
</evidence>
<keyword evidence="3" id="KW-1185">Reference proteome</keyword>
<sequence length="63" mass="7113">MRVSPLLFLVLVLMMMMMYRPVTTPARPWRGVSRDVAALRCCLALPSPCQPASQLAQHFLSPR</sequence>
<dbReference type="AlphaFoldDB" id="A0A5B7K898"/>
<reference evidence="2 3" key="1">
    <citation type="submission" date="2019-05" db="EMBL/GenBank/DDBJ databases">
        <title>Another draft genome of Portunus trituberculatus and its Hox gene families provides insights of decapod evolution.</title>
        <authorList>
            <person name="Jeong J.-H."/>
            <person name="Song I."/>
            <person name="Kim S."/>
            <person name="Choi T."/>
            <person name="Kim D."/>
            <person name="Ryu S."/>
            <person name="Kim W."/>
        </authorList>
    </citation>
    <scope>NUCLEOTIDE SEQUENCE [LARGE SCALE GENOMIC DNA]</scope>
    <source>
        <tissue evidence="2">Muscle</tissue>
    </source>
</reference>
<keyword evidence="1" id="KW-0732">Signal</keyword>
<name>A0A5B7K898_PORTR</name>